<gene>
    <name evidence="4" type="ORF">GEV33_001811</name>
</gene>
<dbReference type="InterPro" id="IPR051487">
    <property type="entry name" value="Ser/Thr_Proteases_Immune/Dev"/>
</dbReference>
<feature type="domain" description="Peptidase S1" evidence="3">
    <location>
        <begin position="47"/>
        <end position="287"/>
    </location>
</feature>
<dbReference type="EMBL" id="JABDTM020009880">
    <property type="protein sequence ID" value="KAH0820980.1"/>
    <property type="molecule type" value="Genomic_DNA"/>
</dbReference>
<evidence type="ECO:0000313" key="5">
    <source>
        <dbReference type="Proteomes" id="UP000719412"/>
    </source>
</evidence>
<dbReference type="Pfam" id="PF00089">
    <property type="entry name" value="Trypsin"/>
    <property type="match status" value="1"/>
</dbReference>
<evidence type="ECO:0000256" key="2">
    <source>
        <dbReference type="ARBA" id="ARBA00024195"/>
    </source>
</evidence>
<dbReference type="PANTHER" id="PTHR24256">
    <property type="entry name" value="TRYPTASE-RELATED"/>
    <property type="match status" value="1"/>
</dbReference>
<organism evidence="4 5">
    <name type="scientific">Tenebrio molitor</name>
    <name type="common">Yellow mealworm beetle</name>
    <dbReference type="NCBI Taxonomy" id="7067"/>
    <lineage>
        <taxon>Eukaryota</taxon>
        <taxon>Metazoa</taxon>
        <taxon>Ecdysozoa</taxon>
        <taxon>Arthropoda</taxon>
        <taxon>Hexapoda</taxon>
        <taxon>Insecta</taxon>
        <taxon>Pterygota</taxon>
        <taxon>Neoptera</taxon>
        <taxon>Endopterygota</taxon>
        <taxon>Coleoptera</taxon>
        <taxon>Polyphaga</taxon>
        <taxon>Cucujiformia</taxon>
        <taxon>Tenebrionidae</taxon>
        <taxon>Tenebrio</taxon>
    </lineage>
</organism>
<evidence type="ECO:0000313" key="4">
    <source>
        <dbReference type="EMBL" id="KAH0820980.1"/>
    </source>
</evidence>
<comment type="similarity">
    <text evidence="2">Belongs to the peptidase S1 family. CLIP subfamily.</text>
</comment>
<name>A0A8J6HUH3_TENMO</name>
<dbReference type="InterPro" id="IPR043504">
    <property type="entry name" value="Peptidase_S1_PA_chymotrypsin"/>
</dbReference>
<reference evidence="4" key="1">
    <citation type="journal article" date="2020" name="J Insects Food Feed">
        <title>The yellow mealworm (Tenebrio molitor) genome: a resource for the emerging insects as food and feed industry.</title>
        <authorList>
            <person name="Eriksson T."/>
            <person name="Andere A."/>
            <person name="Kelstrup H."/>
            <person name="Emery V."/>
            <person name="Picard C."/>
        </authorList>
    </citation>
    <scope>NUCLEOTIDE SEQUENCE</scope>
    <source>
        <strain evidence="4">Stoneville</strain>
        <tissue evidence="4">Whole head</tissue>
    </source>
</reference>
<dbReference type="GO" id="GO:0004252">
    <property type="term" value="F:serine-type endopeptidase activity"/>
    <property type="evidence" value="ECO:0007669"/>
    <property type="project" value="InterPro"/>
</dbReference>
<evidence type="ECO:0000259" key="3">
    <source>
        <dbReference type="PROSITE" id="PS50240"/>
    </source>
</evidence>
<proteinExistence type="inferred from homology"/>
<dbReference type="FunFam" id="2.40.10.10:FF:000002">
    <property type="entry name" value="Transmembrane protease serine"/>
    <property type="match status" value="1"/>
</dbReference>
<keyword evidence="1" id="KW-1015">Disulfide bond</keyword>
<protein>
    <recommendedName>
        <fullName evidence="3">Peptidase S1 domain-containing protein</fullName>
    </recommendedName>
</protein>
<dbReference type="AlphaFoldDB" id="A0A8J6HUH3"/>
<sequence length="297" mass="33010">MCDEENFIIPGDQLENTKLTHNYSLRKVKRLRCSNESYYCCRNKTAVVSATTTVDPPVSAMPYPSPQLRCGQSSSYSPSVIDQFPWTVAVLEKKKRNTLHFRSTPNVIKVATRRETINQHIKTSILSNVSRIIKHEGYNSGALYDDISLIILETPVTNVNPICLPLPNQNFNGRRCIVAGWGGKTGRNNNLRKIDLPVVDSPRCQNLLRNTSLGPDFQVHPSFICAGGEDGKDSCQGDGGSPLMCKDGDRYVQAGIVSWGLTCGQQDVPSLYTNVAYLSDWIHQRLTTENVIISNYG</sequence>
<dbReference type="InterPro" id="IPR009003">
    <property type="entry name" value="Peptidase_S1_PA"/>
</dbReference>
<dbReference type="CDD" id="cd00190">
    <property type="entry name" value="Tryp_SPc"/>
    <property type="match status" value="1"/>
</dbReference>
<dbReference type="SMART" id="SM00020">
    <property type="entry name" value="Tryp_SPc"/>
    <property type="match status" value="1"/>
</dbReference>
<dbReference type="PROSITE" id="PS50240">
    <property type="entry name" value="TRYPSIN_DOM"/>
    <property type="match status" value="1"/>
</dbReference>
<reference evidence="4" key="2">
    <citation type="submission" date="2021-08" db="EMBL/GenBank/DDBJ databases">
        <authorList>
            <person name="Eriksson T."/>
        </authorList>
    </citation>
    <scope>NUCLEOTIDE SEQUENCE</scope>
    <source>
        <strain evidence="4">Stoneville</strain>
        <tissue evidence="4">Whole head</tissue>
    </source>
</reference>
<dbReference type="Proteomes" id="UP000719412">
    <property type="component" value="Unassembled WGS sequence"/>
</dbReference>
<comment type="caution">
    <text evidence="4">The sequence shown here is derived from an EMBL/GenBank/DDBJ whole genome shotgun (WGS) entry which is preliminary data.</text>
</comment>
<dbReference type="GO" id="GO:0006508">
    <property type="term" value="P:proteolysis"/>
    <property type="evidence" value="ECO:0007669"/>
    <property type="project" value="InterPro"/>
</dbReference>
<evidence type="ECO:0000256" key="1">
    <source>
        <dbReference type="ARBA" id="ARBA00023157"/>
    </source>
</evidence>
<keyword evidence="5" id="KW-1185">Reference proteome</keyword>
<accession>A0A8J6HUH3</accession>
<dbReference type="InterPro" id="IPR001254">
    <property type="entry name" value="Trypsin_dom"/>
</dbReference>
<dbReference type="SUPFAM" id="SSF50494">
    <property type="entry name" value="Trypsin-like serine proteases"/>
    <property type="match status" value="1"/>
</dbReference>
<dbReference type="Gene3D" id="2.40.10.10">
    <property type="entry name" value="Trypsin-like serine proteases"/>
    <property type="match status" value="1"/>
</dbReference>